<dbReference type="Pfam" id="PF23247">
    <property type="entry name" value="LRR_RPS2"/>
    <property type="match status" value="2"/>
</dbReference>
<evidence type="ECO:0000256" key="1">
    <source>
        <dbReference type="ARBA" id="ARBA00022821"/>
    </source>
</evidence>
<comment type="caution">
    <text evidence="3">The sequence shown here is derived from an EMBL/GenBank/DDBJ whole genome shotgun (WGS) entry which is preliminary data.</text>
</comment>
<feature type="domain" description="Disease resistance protein At4g27190-like leucine-rich repeats" evidence="2">
    <location>
        <begin position="352"/>
        <end position="452"/>
    </location>
</feature>
<evidence type="ECO:0000259" key="2">
    <source>
        <dbReference type="Pfam" id="PF23247"/>
    </source>
</evidence>
<dbReference type="InterPro" id="IPR050905">
    <property type="entry name" value="Plant_NBS-LRR"/>
</dbReference>
<accession>A0A6A1URX1</accession>
<dbReference type="Gene3D" id="3.80.10.10">
    <property type="entry name" value="Ribonuclease Inhibitor"/>
    <property type="match status" value="2"/>
</dbReference>
<dbReference type="Proteomes" id="UP000516437">
    <property type="component" value="Chromosome 8"/>
</dbReference>
<dbReference type="InterPro" id="IPR032675">
    <property type="entry name" value="LRR_dom_sf"/>
</dbReference>
<dbReference type="PANTHER" id="PTHR33463:SF204">
    <property type="entry name" value="NB-ARC DOMAIN-CONTAINING PROTEIN"/>
    <property type="match status" value="1"/>
</dbReference>
<sequence>MGSKEPNEMNQRRALMLLCNLSSMKRTNSPQIHFATSSFYLLNLAKTLQTYFQPQWQDVSAFGEDEMLIVGWRKLLLRETLEDIIISSRPFREHFKKTQLLISQTNDNSVFSSVYEVVFFGSLQLSHKRATAQPTSGNILSHINKHAINIRLDFWCTSNIFTYSSGSLWKRNCPELNTFISKSVNSSMAITISQELGEINAAESPNYVMQPLFNEEATFPNLEDLRLKDYNNIWRGHVLEERFCKLKVLELSTPNQSAIFSWNFLIRLHNLENLVLIGSCWEEIFLNEELVSGEKPAQILPRLRELKLSKQSILTQIWKDDTQLPCPAFHNLETLEVSECEDLKKLVPSSVSFKNLKILEILKCPGLINLVTSSTAKSLVQLKKMRVCECEKITEIVAKEVGEANEVITFPKLTCLELDCLENLTKFCLESSAFKFPTLKEVIVKQCPKLKVFYDGVLSTPKLQRVKVTKEDEWYWKHDLNTTLQWLWREKQ</sequence>
<gene>
    <name evidence="3" type="ORF">CJ030_MR8G022380</name>
</gene>
<proteinExistence type="predicted"/>
<dbReference type="InterPro" id="IPR057135">
    <property type="entry name" value="At4g27190-like_LRR"/>
</dbReference>
<keyword evidence="1" id="KW-0611">Plant defense</keyword>
<dbReference type="AlphaFoldDB" id="A0A6A1URX1"/>
<keyword evidence="4" id="KW-1185">Reference proteome</keyword>
<dbReference type="PANTHER" id="PTHR33463">
    <property type="entry name" value="NB-ARC DOMAIN-CONTAINING PROTEIN-RELATED"/>
    <property type="match status" value="1"/>
</dbReference>
<reference evidence="3 4" key="1">
    <citation type="journal article" date="2019" name="Plant Biotechnol. J.">
        <title>The red bayberry genome and genetic basis of sex determination.</title>
        <authorList>
            <person name="Jia H.M."/>
            <person name="Jia H.J."/>
            <person name="Cai Q.L."/>
            <person name="Wang Y."/>
            <person name="Zhao H.B."/>
            <person name="Yang W.F."/>
            <person name="Wang G.Y."/>
            <person name="Li Y.H."/>
            <person name="Zhan D.L."/>
            <person name="Shen Y.T."/>
            <person name="Niu Q.F."/>
            <person name="Chang L."/>
            <person name="Qiu J."/>
            <person name="Zhao L."/>
            <person name="Xie H.B."/>
            <person name="Fu W.Y."/>
            <person name="Jin J."/>
            <person name="Li X.W."/>
            <person name="Jiao Y."/>
            <person name="Zhou C.C."/>
            <person name="Tu T."/>
            <person name="Chai C.Y."/>
            <person name="Gao J.L."/>
            <person name="Fan L.J."/>
            <person name="van de Weg E."/>
            <person name="Wang J.Y."/>
            <person name="Gao Z.S."/>
        </authorList>
    </citation>
    <scope>NUCLEOTIDE SEQUENCE [LARGE SCALE GENOMIC DNA]</scope>
    <source>
        <tissue evidence="3">Leaves</tissue>
    </source>
</reference>
<evidence type="ECO:0000313" key="4">
    <source>
        <dbReference type="Proteomes" id="UP000516437"/>
    </source>
</evidence>
<feature type="domain" description="Disease resistance protein At4g27190-like leucine-rich repeats" evidence="2">
    <location>
        <begin position="222"/>
        <end position="351"/>
    </location>
</feature>
<organism evidence="3 4">
    <name type="scientific">Morella rubra</name>
    <name type="common">Chinese bayberry</name>
    <dbReference type="NCBI Taxonomy" id="262757"/>
    <lineage>
        <taxon>Eukaryota</taxon>
        <taxon>Viridiplantae</taxon>
        <taxon>Streptophyta</taxon>
        <taxon>Embryophyta</taxon>
        <taxon>Tracheophyta</taxon>
        <taxon>Spermatophyta</taxon>
        <taxon>Magnoliopsida</taxon>
        <taxon>eudicotyledons</taxon>
        <taxon>Gunneridae</taxon>
        <taxon>Pentapetalae</taxon>
        <taxon>rosids</taxon>
        <taxon>fabids</taxon>
        <taxon>Fagales</taxon>
        <taxon>Myricaceae</taxon>
        <taxon>Morella</taxon>
    </lineage>
</organism>
<dbReference type="OrthoDB" id="1747797at2759"/>
<name>A0A6A1URX1_9ROSI</name>
<evidence type="ECO:0000313" key="3">
    <source>
        <dbReference type="EMBL" id="KAB1202906.1"/>
    </source>
</evidence>
<dbReference type="SUPFAM" id="SSF52047">
    <property type="entry name" value="RNI-like"/>
    <property type="match status" value="1"/>
</dbReference>
<protein>
    <recommendedName>
        <fullName evidence="2">Disease resistance protein At4g27190-like leucine-rich repeats domain-containing protein</fullName>
    </recommendedName>
</protein>
<dbReference type="EMBL" id="RXIC02000026">
    <property type="protein sequence ID" value="KAB1202906.1"/>
    <property type="molecule type" value="Genomic_DNA"/>
</dbReference>